<evidence type="ECO:0000313" key="4">
    <source>
        <dbReference type="Proteomes" id="UP000078340"/>
    </source>
</evidence>
<proteinExistence type="predicted"/>
<evidence type="ECO:0000313" key="2">
    <source>
        <dbReference type="EMBL" id="OAQ82410.1"/>
    </source>
</evidence>
<evidence type="ECO:0000256" key="1">
    <source>
        <dbReference type="SAM" id="MobiDB-lite"/>
    </source>
</evidence>
<feature type="region of interest" description="Disordered" evidence="1">
    <location>
        <begin position="1"/>
        <end position="28"/>
    </location>
</feature>
<comment type="caution">
    <text evidence="3">The sequence shown here is derived from an EMBL/GenBank/DDBJ whole genome shotgun (WGS) entry which is preliminary data.</text>
</comment>
<dbReference type="AlphaFoldDB" id="A0A179HSB9"/>
<name>A0A179HSB9_PURLI</name>
<sequence>METRHETARCHHGIAPKNQGHGRSSNQRALFSCSSGLGAAKPLKEIISGGQPTDRSAGQLRRGRHHCRFPPHKAERLWPVMDQRLIVRADVFVTATAGQL</sequence>
<evidence type="ECO:0000313" key="3">
    <source>
        <dbReference type="EMBL" id="OAQ92451.1"/>
    </source>
</evidence>
<protein>
    <submittedName>
        <fullName evidence="3">Uncharacterized protein</fullName>
    </submittedName>
</protein>
<gene>
    <name evidence="2" type="ORF">VFPBJ_04994</name>
    <name evidence="3" type="ORF">VFPFJ_04191</name>
</gene>
<dbReference type="EMBL" id="LSBI01000003">
    <property type="protein sequence ID" value="OAQ92451.1"/>
    <property type="molecule type" value="Genomic_DNA"/>
</dbReference>
<dbReference type="Proteomes" id="UP000078340">
    <property type="component" value="Unassembled WGS sequence"/>
</dbReference>
<dbReference type="Proteomes" id="UP000078240">
    <property type="component" value="Unassembled WGS sequence"/>
</dbReference>
<feature type="region of interest" description="Disordered" evidence="1">
    <location>
        <begin position="45"/>
        <end position="65"/>
    </location>
</feature>
<dbReference type="EMBL" id="LSBH01000003">
    <property type="protein sequence ID" value="OAQ82410.1"/>
    <property type="molecule type" value="Genomic_DNA"/>
</dbReference>
<accession>A0A179HSB9</accession>
<reference evidence="3 4" key="1">
    <citation type="submission" date="2016-02" db="EMBL/GenBank/DDBJ databases">
        <title>Biosynthesis of antibiotic leucinostatins and their inhibition on Phytophthora in bio-control Purpureocillium lilacinum.</title>
        <authorList>
            <person name="Wang G."/>
            <person name="Liu Z."/>
            <person name="Lin R."/>
            <person name="Li E."/>
            <person name="Mao Z."/>
            <person name="Ling J."/>
            <person name="Yin W."/>
            <person name="Xie B."/>
        </authorList>
    </citation>
    <scope>NUCLEOTIDE SEQUENCE [LARGE SCALE GENOMIC DNA]</scope>
    <source>
        <strain evidence="2">PLBJ-1</strain>
        <strain evidence="3">PLFJ-1</strain>
    </source>
</reference>
<organism evidence="3 4">
    <name type="scientific">Purpureocillium lilacinum</name>
    <name type="common">Paecilomyces lilacinus</name>
    <dbReference type="NCBI Taxonomy" id="33203"/>
    <lineage>
        <taxon>Eukaryota</taxon>
        <taxon>Fungi</taxon>
        <taxon>Dikarya</taxon>
        <taxon>Ascomycota</taxon>
        <taxon>Pezizomycotina</taxon>
        <taxon>Sordariomycetes</taxon>
        <taxon>Hypocreomycetidae</taxon>
        <taxon>Hypocreales</taxon>
        <taxon>Ophiocordycipitaceae</taxon>
        <taxon>Purpureocillium</taxon>
    </lineage>
</organism>